<dbReference type="InterPro" id="IPR051082">
    <property type="entry name" value="Pentapeptide-BTB/POZ_domain"/>
</dbReference>
<dbReference type="InterPro" id="IPR018683">
    <property type="entry name" value="DUF2169"/>
</dbReference>
<dbReference type="PANTHER" id="PTHR14136">
    <property type="entry name" value="BTB_POZ DOMAIN-CONTAINING PROTEIN KCTD9"/>
    <property type="match status" value="1"/>
</dbReference>
<evidence type="ECO:0000313" key="4">
    <source>
        <dbReference type="Proteomes" id="UP000295781"/>
    </source>
</evidence>
<dbReference type="Gene3D" id="2.160.20.80">
    <property type="entry name" value="E3 ubiquitin-protein ligase SopA"/>
    <property type="match status" value="3"/>
</dbReference>
<dbReference type="Pfam" id="PF00805">
    <property type="entry name" value="Pentapeptide"/>
    <property type="match status" value="5"/>
</dbReference>
<dbReference type="OrthoDB" id="233093at2"/>
<proteinExistence type="predicted"/>
<gene>
    <name evidence="3" type="ORF">SOCEGT47_025540</name>
</gene>
<sequence length="885" mass="95796">MKTIKPNRLGLLTKVFEKDGEPYLVVTLLVFFPFEAPRRLLYEQSLWKLVGAELGSDAILDECMPKLRGELLVNGRCFTAGGVPRPACSVRVQLGAVDKTLYVVGDRRFGLLGMTEPEPFTEMPITWPNAFGGEGYAPNPIGKGVAPVRGEGGSVHPLPNIEDPRRLIRSPGDRPPPAGFGSYDPTWPQRFSKVGTYDGAWLKERFPELARDFDWTFYNTAPPDQQIEGYFRGDEAFVIEHMHPERPRIEGALPGVAARCFINQKTGEGESFQEIATRLDTVRLFPDKERGILVYRGVIKIREDDAADVLHLVAGCEAMGEPRPVEHYRTVLAQRLDKERGHHFLLRDADLLPPPEPGAGPLPDDPQAEMTRLLQSEKLMQKRARARAERQLEEVKAQLRAQGLDPEPLVGPLPPEDDLREPSLDELPAFVERVMSQAEEVKADTEARRAAEEQRARAECAKHGLDYDAMVREQRKQGSGPPKFSARKEIERLEALAQMARNGGVDWPELEAQLADPELCARLVEVEEQMRSSYRKFAHHFPAASRLEGDEAAGLREEVIAGHRAGESFAGRDLTGADLSHLDLSGIDLEGAMLEAAALTGARLRGANLAGAVLARADLVGADLTGANVAGANFGGARLCDVRMRGGLDLTGAVLARADLSGADLTGARLSGADLSEATFEEADFSGVTAQELVVIDTDLSGARLSGADLERCTFIQVTVEGVDFGGASLRASVFLTGKGDGAVFRGARLDNIRILAGSSFAGADFRGASLEQANLRGACLRGSDLTEANLRSADLSECDLTGARLDRAVAASALLLRADLSGASLSGIDLMQAVLQKAKVDDANLEGANLFRADAARLRGNAATSLKGANVKYVRFIAPRESHG</sequence>
<dbReference type="SUPFAM" id="SSF141571">
    <property type="entry name" value="Pentapeptide repeat-like"/>
    <property type="match status" value="2"/>
</dbReference>
<dbReference type="AlphaFoldDB" id="A0A4P2PZV6"/>
<dbReference type="RefSeq" id="WP_129347285.1">
    <property type="nucleotide sequence ID" value="NZ_CP012670.1"/>
</dbReference>
<organism evidence="3 4">
    <name type="scientific">Sorangium cellulosum</name>
    <name type="common">Polyangium cellulosum</name>
    <dbReference type="NCBI Taxonomy" id="56"/>
    <lineage>
        <taxon>Bacteria</taxon>
        <taxon>Pseudomonadati</taxon>
        <taxon>Myxococcota</taxon>
        <taxon>Polyangia</taxon>
        <taxon>Polyangiales</taxon>
        <taxon>Polyangiaceae</taxon>
        <taxon>Sorangium</taxon>
    </lineage>
</organism>
<evidence type="ECO:0000256" key="1">
    <source>
        <dbReference type="SAM" id="MobiDB-lite"/>
    </source>
</evidence>
<feature type="region of interest" description="Disordered" evidence="1">
    <location>
        <begin position="154"/>
        <end position="185"/>
    </location>
</feature>
<dbReference type="PANTHER" id="PTHR14136:SF17">
    <property type="entry name" value="BTB_POZ DOMAIN-CONTAINING PROTEIN KCTD9"/>
    <property type="match status" value="1"/>
</dbReference>
<dbReference type="Pfam" id="PF09937">
    <property type="entry name" value="DUF2169"/>
    <property type="match status" value="1"/>
</dbReference>
<dbReference type="Proteomes" id="UP000295781">
    <property type="component" value="Chromosome"/>
</dbReference>
<evidence type="ECO:0000259" key="2">
    <source>
        <dbReference type="Pfam" id="PF09937"/>
    </source>
</evidence>
<evidence type="ECO:0000313" key="3">
    <source>
        <dbReference type="EMBL" id="AUX22053.1"/>
    </source>
</evidence>
<feature type="region of interest" description="Disordered" evidence="1">
    <location>
        <begin position="400"/>
        <end position="419"/>
    </location>
</feature>
<name>A0A4P2PZV6_SORCE</name>
<reference evidence="3 4" key="1">
    <citation type="submission" date="2015-09" db="EMBL/GenBank/DDBJ databases">
        <title>Sorangium comparison.</title>
        <authorList>
            <person name="Zaburannyi N."/>
            <person name="Bunk B."/>
            <person name="Overmann J."/>
            <person name="Mueller R."/>
        </authorList>
    </citation>
    <scope>NUCLEOTIDE SEQUENCE [LARGE SCALE GENOMIC DNA]</scope>
    <source>
        <strain evidence="3 4">So ceGT47</strain>
    </source>
</reference>
<feature type="domain" description="DUF2169" evidence="2">
    <location>
        <begin position="20"/>
        <end position="296"/>
    </location>
</feature>
<protein>
    <recommendedName>
        <fullName evidence="2">DUF2169 domain-containing protein</fullName>
    </recommendedName>
</protein>
<dbReference type="InterPro" id="IPR001646">
    <property type="entry name" value="5peptide_repeat"/>
</dbReference>
<accession>A0A4P2PZV6</accession>
<dbReference type="EMBL" id="CP012670">
    <property type="protein sequence ID" value="AUX22053.1"/>
    <property type="molecule type" value="Genomic_DNA"/>
</dbReference>